<dbReference type="SUPFAM" id="SSF56112">
    <property type="entry name" value="Protein kinase-like (PK-like)"/>
    <property type="match status" value="1"/>
</dbReference>
<name>A0A6A5QWY0_AMPQU</name>
<dbReference type="EMBL" id="ML979134">
    <property type="protein sequence ID" value="KAF1918357.1"/>
    <property type="molecule type" value="Genomic_DNA"/>
</dbReference>
<accession>A0A6A5QWY0</accession>
<keyword evidence="2" id="KW-0418">Kinase</keyword>
<reference evidence="2" key="1">
    <citation type="journal article" date="2020" name="Stud. Mycol.">
        <title>101 Dothideomycetes genomes: a test case for predicting lifestyles and emergence of pathogens.</title>
        <authorList>
            <person name="Haridas S."/>
            <person name="Albert R."/>
            <person name="Binder M."/>
            <person name="Bloem J."/>
            <person name="Labutti K."/>
            <person name="Salamov A."/>
            <person name="Andreopoulos B."/>
            <person name="Baker S."/>
            <person name="Barry K."/>
            <person name="Bills G."/>
            <person name="Bluhm B."/>
            <person name="Cannon C."/>
            <person name="Castanera R."/>
            <person name="Culley D."/>
            <person name="Daum C."/>
            <person name="Ezra D."/>
            <person name="Gonzalez J."/>
            <person name="Henrissat B."/>
            <person name="Kuo A."/>
            <person name="Liang C."/>
            <person name="Lipzen A."/>
            <person name="Lutzoni F."/>
            <person name="Magnuson J."/>
            <person name="Mondo S."/>
            <person name="Nolan M."/>
            <person name="Ohm R."/>
            <person name="Pangilinan J."/>
            <person name="Park H.-J."/>
            <person name="Ramirez L."/>
            <person name="Alfaro M."/>
            <person name="Sun H."/>
            <person name="Tritt A."/>
            <person name="Yoshinaga Y."/>
            <person name="Zwiers L.-H."/>
            <person name="Turgeon B."/>
            <person name="Goodwin S."/>
            <person name="Spatafora J."/>
            <person name="Crous P."/>
            <person name="Grigoriev I."/>
        </authorList>
    </citation>
    <scope>NUCLEOTIDE SEQUENCE</scope>
    <source>
        <strain evidence="2">HMLAC05119</strain>
    </source>
</reference>
<dbReference type="PANTHER" id="PTHR44329">
    <property type="entry name" value="SERINE/THREONINE-PROTEIN KINASE TNNI3K-RELATED"/>
    <property type="match status" value="1"/>
</dbReference>
<dbReference type="InterPro" id="IPR051681">
    <property type="entry name" value="Ser/Thr_Kinases-Pseudokinases"/>
</dbReference>
<evidence type="ECO:0000313" key="3">
    <source>
        <dbReference type="Proteomes" id="UP000800096"/>
    </source>
</evidence>
<dbReference type="InterPro" id="IPR000719">
    <property type="entry name" value="Prot_kinase_dom"/>
</dbReference>
<dbReference type="Gene3D" id="1.10.510.10">
    <property type="entry name" value="Transferase(Phosphotransferase) domain 1"/>
    <property type="match status" value="1"/>
</dbReference>
<proteinExistence type="predicted"/>
<protein>
    <submittedName>
        <fullName evidence="2">Kinase-like domain-containing protein</fullName>
    </submittedName>
</protein>
<dbReference type="Pfam" id="PF00069">
    <property type="entry name" value="Pkinase"/>
    <property type="match status" value="1"/>
</dbReference>
<feature type="domain" description="Protein kinase" evidence="1">
    <location>
        <begin position="1"/>
        <end position="264"/>
    </location>
</feature>
<keyword evidence="3" id="KW-1185">Reference proteome</keyword>
<gene>
    <name evidence="2" type="ORF">BDU57DRAFT_515074</name>
</gene>
<dbReference type="PROSITE" id="PS50011">
    <property type="entry name" value="PROTEIN_KINASE_DOM"/>
    <property type="match status" value="1"/>
</dbReference>
<dbReference type="Proteomes" id="UP000800096">
    <property type="component" value="Unassembled WGS sequence"/>
</dbReference>
<sequence length="264" mass="29655">MDEVIYIEPYFPKSVQYIITTGSCHYIGVVDKTTVLKYPHVKGPSPALDVEYAMFRQLGEEGKDHHIIEFKGKHQDGLLLEYALCGSLETYIRETDITREEKIRFAKETAEGVAYAHGKNIIICDINVRNVLLDTERHVKLCDFQGRLLGSDGKVIYDGGASENAESFMPRDDKDSADVKSDIFALGSTIYYIATGHRPFPELDTIDDEAEFLRRFREGQFPRLEAEVGGEIVRKCWECRYSSASEVVADLGALQAALGMVGKK</sequence>
<evidence type="ECO:0000313" key="2">
    <source>
        <dbReference type="EMBL" id="KAF1918357.1"/>
    </source>
</evidence>
<keyword evidence="2" id="KW-0808">Transferase</keyword>
<dbReference type="GO" id="GO:0004674">
    <property type="term" value="F:protein serine/threonine kinase activity"/>
    <property type="evidence" value="ECO:0007669"/>
    <property type="project" value="TreeGrafter"/>
</dbReference>
<evidence type="ECO:0000259" key="1">
    <source>
        <dbReference type="PROSITE" id="PS50011"/>
    </source>
</evidence>
<dbReference type="GO" id="GO:0005524">
    <property type="term" value="F:ATP binding"/>
    <property type="evidence" value="ECO:0007669"/>
    <property type="project" value="InterPro"/>
</dbReference>
<dbReference type="InterPro" id="IPR011009">
    <property type="entry name" value="Kinase-like_dom_sf"/>
</dbReference>
<organism evidence="2 3">
    <name type="scientific">Ampelomyces quisqualis</name>
    <name type="common">Powdery mildew agent</name>
    <dbReference type="NCBI Taxonomy" id="50730"/>
    <lineage>
        <taxon>Eukaryota</taxon>
        <taxon>Fungi</taxon>
        <taxon>Dikarya</taxon>
        <taxon>Ascomycota</taxon>
        <taxon>Pezizomycotina</taxon>
        <taxon>Dothideomycetes</taxon>
        <taxon>Pleosporomycetidae</taxon>
        <taxon>Pleosporales</taxon>
        <taxon>Pleosporineae</taxon>
        <taxon>Phaeosphaeriaceae</taxon>
        <taxon>Ampelomyces</taxon>
    </lineage>
</organism>
<dbReference type="AlphaFoldDB" id="A0A6A5QWY0"/>
<dbReference type="OrthoDB" id="1668230at2759"/>